<dbReference type="Proteomes" id="UP001519325">
    <property type="component" value="Unassembled WGS sequence"/>
</dbReference>
<comment type="caution">
    <text evidence="1">The sequence shown here is derived from an EMBL/GenBank/DDBJ whole genome shotgun (WGS) entry which is preliminary data.</text>
</comment>
<dbReference type="EMBL" id="JAGGMR010000001">
    <property type="protein sequence ID" value="MBP2189722.1"/>
    <property type="molecule type" value="Genomic_DNA"/>
</dbReference>
<gene>
    <name evidence="1" type="ORF">BJ987_002623</name>
</gene>
<organism evidence="1 2">
    <name type="scientific">Nocardia goodfellowii</name>
    <dbReference type="NCBI Taxonomy" id="882446"/>
    <lineage>
        <taxon>Bacteria</taxon>
        <taxon>Bacillati</taxon>
        <taxon>Actinomycetota</taxon>
        <taxon>Actinomycetes</taxon>
        <taxon>Mycobacteriales</taxon>
        <taxon>Nocardiaceae</taxon>
        <taxon>Nocardia</taxon>
    </lineage>
</organism>
<protein>
    <recommendedName>
        <fullName evidence="3">DUF3396 domain-containing protein</fullName>
    </recommendedName>
</protein>
<proteinExistence type="predicted"/>
<keyword evidence="2" id="KW-1185">Reference proteome</keyword>
<evidence type="ECO:0000313" key="1">
    <source>
        <dbReference type="EMBL" id="MBP2189722.1"/>
    </source>
</evidence>
<reference evidence="1 2" key="1">
    <citation type="submission" date="2021-03" db="EMBL/GenBank/DDBJ databases">
        <title>Sequencing the genomes of 1000 actinobacteria strains.</title>
        <authorList>
            <person name="Klenk H.-P."/>
        </authorList>
    </citation>
    <scope>NUCLEOTIDE SEQUENCE [LARGE SCALE GENOMIC DNA]</scope>
    <source>
        <strain evidence="1 2">DSM 45516</strain>
    </source>
</reference>
<sequence length="386" mass="42956">MTQLKALGTPEVRYDADEFTLHVDDLEIYLGNIYRETRELPAVERTARITRFLSALRDPATPQDWPSVRAQLRPVLRPVTYGIEHLAEARPLSRPAFPFINEFVAVDKPESRAIVSRAFLATWGVSADEVFAAAHENLATMVDPHDSGGNAIVRYVDDGSAYFASWPLVPGWLASFRARYGHRRPVAFMPDTDTLIVVPDVPELLGRMYKMAEEQYRAAARPLSPQGYTLDGDDNVVPFDQAGPHDMLPAAHRARAGLATAEYGTQTQWLNETFEEHYEIPGHDLEPAYVAAVTFMETTDGPCTITVWGEGVDYLLPHADYIAFCQNTESGAIERLFDVPFHAAAEHTGLTPIPGMDPPRYEIRTWPAPEVLTQLARSAVTLQPLA</sequence>
<name>A0ABS4QDF5_9NOCA</name>
<evidence type="ECO:0008006" key="3">
    <source>
        <dbReference type="Google" id="ProtNLM"/>
    </source>
</evidence>
<evidence type="ECO:0000313" key="2">
    <source>
        <dbReference type="Proteomes" id="UP001519325"/>
    </source>
</evidence>
<accession>A0ABS4QDF5</accession>